<gene>
    <name evidence="1" type="ORF">TRN7648_04152</name>
</gene>
<dbReference type="AlphaFoldDB" id="A0A0P1GYW9"/>
<dbReference type="STRING" id="441103.TRN7648_04152"/>
<dbReference type="EMBL" id="CYSE01000017">
    <property type="protein sequence ID" value="CUH82610.1"/>
    <property type="molecule type" value="Genomic_DNA"/>
</dbReference>
<proteinExistence type="predicted"/>
<dbReference type="Proteomes" id="UP000054935">
    <property type="component" value="Unassembled WGS sequence"/>
</dbReference>
<accession>A0A0P1GYW9</accession>
<dbReference type="RefSeq" id="WP_058249501.1">
    <property type="nucleotide sequence ID" value="NZ_CYSE01000017.1"/>
</dbReference>
<evidence type="ECO:0000313" key="2">
    <source>
        <dbReference type="Proteomes" id="UP000054935"/>
    </source>
</evidence>
<organism evidence="1 2">
    <name type="scientific">Tropicibacter naphthalenivorans</name>
    <dbReference type="NCBI Taxonomy" id="441103"/>
    <lineage>
        <taxon>Bacteria</taxon>
        <taxon>Pseudomonadati</taxon>
        <taxon>Pseudomonadota</taxon>
        <taxon>Alphaproteobacteria</taxon>
        <taxon>Rhodobacterales</taxon>
        <taxon>Roseobacteraceae</taxon>
        <taxon>Tropicibacter</taxon>
    </lineage>
</organism>
<reference evidence="1 2" key="1">
    <citation type="submission" date="2015-09" db="EMBL/GenBank/DDBJ databases">
        <authorList>
            <consortium name="Swine Surveillance"/>
        </authorList>
    </citation>
    <scope>NUCLEOTIDE SEQUENCE [LARGE SCALE GENOMIC DNA]</scope>
    <source>
        <strain evidence="1 2">CECT 7648</strain>
    </source>
</reference>
<keyword evidence="2" id="KW-1185">Reference proteome</keyword>
<name>A0A0P1GYW9_9RHOB</name>
<dbReference type="OrthoDB" id="7873666at2"/>
<evidence type="ECO:0000313" key="1">
    <source>
        <dbReference type="EMBL" id="CUH82610.1"/>
    </source>
</evidence>
<protein>
    <submittedName>
        <fullName evidence="1">Uncharacterized protein</fullName>
    </submittedName>
</protein>
<sequence length="336" mass="37620">MITPIARSVVGSPMLQNLDLKTEIKHQRATGTLPGMLSFWERSMLHALAARTWRGDGTIIDGGSFFGSSLVATASGLRANPVTAGVDMTRFPGGKPVHGYELGFLPAPGSDKVDPHREFGGVKYKLGDSFVPILQDNIAPYNDLIDLHIGDLNEERWDGSPIEIAFIDVCKTARLNAHVSTQFYPAMIPGNSTLINQDFFFDRLPWVKVTMGYLKDYYRWEGQVFTSSIYSSVKAVPQDVADYDPYTEASYEECLAYHDAVEFPGIERKWQFFLALSRGYLMALKHRKDDALGHLRAVQDDYADILGDLEENPRGNQFRLDRAVRQISNGNIFKVS</sequence>